<evidence type="ECO:0000256" key="8">
    <source>
        <dbReference type="ARBA" id="ARBA00022741"/>
    </source>
</evidence>
<dbReference type="SUPFAM" id="SSF55008">
    <property type="entry name" value="HMA, heavy metal-associated domain"/>
    <property type="match status" value="1"/>
</dbReference>
<evidence type="ECO:0000256" key="17">
    <source>
        <dbReference type="ARBA" id="ARBA00047424"/>
    </source>
</evidence>
<dbReference type="SFLD" id="SFLDF00027">
    <property type="entry name" value="p-type_atpase"/>
    <property type="match status" value="1"/>
</dbReference>
<evidence type="ECO:0000256" key="3">
    <source>
        <dbReference type="ARBA" id="ARBA00022448"/>
    </source>
</evidence>
<comment type="catalytic activity">
    <reaction evidence="18">
        <text>Cu(+)(in) + ATP + H2O = Cu(+)(out) + ADP + phosphate + H(+)</text>
        <dbReference type="Rhea" id="RHEA:25792"/>
        <dbReference type="ChEBI" id="CHEBI:15377"/>
        <dbReference type="ChEBI" id="CHEBI:15378"/>
        <dbReference type="ChEBI" id="CHEBI:30616"/>
        <dbReference type="ChEBI" id="CHEBI:43474"/>
        <dbReference type="ChEBI" id="CHEBI:49552"/>
        <dbReference type="ChEBI" id="CHEBI:456216"/>
        <dbReference type="EC" id="7.2.2.8"/>
    </reaction>
</comment>
<evidence type="ECO:0000256" key="4">
    <source>
        <dbReference type="ARBA" id="ARBA00022475"/>
    </source>
</evidence>
<dbReference type="AlphaFoldDB" id="F4GHR2"/>
<dbReference type="KEGG" id="scc:Spico_0371"/>
<dbReference type="InterPro" id="IPR023298">
    <property type="entry name" value="ATPase_P-typ_TM_dom_sf"/>
</dbReference>
<dbReference type="EC" id="3.6.3.4" evidence="21"/>
<dbReference type="InterPro" id="IPR001757">
    <property type="entry name" value="P_typ_ATPase"/>
</dbReference>
<feature type="transmembrane region" description="Helical" evidence="19">
    <location>
        <begin position="376"/>
        <end position="401"/>
    </location>
</feature>
<dbReference type="FunFam" id="3.30.70.100:FF:000005">
    <property type="entry name" value="Copper-exporting P-type ATPase A"/>
    <property type="match status" value="1"/>
</dbReference>
<dbReference type="OrthoDB" id="9760364at2"/>
<reference evidence="21 22" key="2">
    <citation type="journal article" date="2012" name="Stand. Genomic Sci.">
        <title>Complete genome sequence of the termite hindgut bacterium Spirochaeta coccoides type strain (SPN1(T)), reclassification in the genus Sphaerochaeta as Sphaerochaeta coccoides comb. nov. and emendations of the family Spirochaetaceae and the genus Sphaerochaeta.</title>
        <authorList>
            <person name="Abt B."/>
            <person name="Han C."/>
            <person name="Scheuner C."/>
            <person name="Lu M."/>
            <person name="Lapidus A."/>
            <person name="Nolan M."/>
            <person name="Lucas S."/>
            <person name="Hammon N."/>
            <person name="Deshpande S."/>
            <person name="Cheng J.F."/>
            <person name="Tapia R."/>
            <person name="Goodwin L.A."/>
            <person name="Pitluck S."/>
            <person name="Liolios K."/>
            <person name="Pagani I."/>
            <person name="Ivanova N."/>
            <person name="Mavromatis K."/>
            <person name="Mikhailova N."/>
            <person name="Huntemann M."/>
            <person name="Pati A."/>
            <person name="Chen A."/>
            <person name="Palaniappan K."/>
            <person name="Land M."/>
            <person name="Hauser L."/>
            <person name="Brambilla E.M."/>
            <person name="Rohde M."/>
            <person name="Spring S."/>
            <person name="Gronow S."/>
            <person name="Goker M."/>
            <person name="Woyke T."/>
            <person name="Bristow J."/>
            <person name="Eisen J.A."/>
            <person name="Markowitz V."/>
            <person name="Hugenholtz P."/>
            <person name="Kyrpides N.C."/>
            <person name="Klenk H.P."/>
            <person name="Detter J.C."/>
        </authorList>
    </citation>
    <scope>NUCLEOTIDE SEQUENCE [LARGE SCALE GENOMIC DNA]</scope>
    <source>
        <strain evidence="22">ATCC BAA-1237 / DSM 17374 / SPN1</strain>
    </source>
</reference>
<comment type="catalytic activity">
    <reaction evidence="17">
        <text>Cu(2+)(in) + ATP + H2O = Cu(2+)(out) + ADP + phosphate + H(+)</text>
        <dbReference type="Rhea" id="RHEA:10376"/>
        <dbReference type="ChEBI" id="CHEBI:15377"/>
        <dbReference type="ChEBI" id="CHEBI:15378"/>
        <dbReference type="ChEBI" id="CHEBI:29036"/>
        <dbReference type="ChEBI" id="CHEBI:30616"/>
        <dbReference type="ChEBI" id="CHEBI:43474"/>
        <dbReference type="ChEBI" id="CHEBI:456216"/>
        <dbReference type="EC" id="7.2.2.9"/>
    </reaction>
</comment>
<dbReference type="SFLD" id="SFLDS00003">
    <property type="entry name" value="Haloacid_Dehalogenase"/>
    <property type="match status" value="1"/>
</dbReference>
<dbReference type="PROSITE" id="PS01047">
    <property type="entry name" value="HMA_1"/>
    <property type="match status" value="1"/>
</dbReference>
<keyword evidence="4 19" id="KW-1003">Cell membrane</keyword>
<dbReference type="InterPro" id="IPR036163">
    <property type="entry name" value="HMA_dom_sf"/>
</dbReference>
<dbReference type="STRING" id="760011.Spico_0371"/>
<dbReference type="PANTHER" id="PTHR43520">
    <property type="entry name" value="ATP7, ISOFORM B"/>
    <property type="match status" value="1"/>
</dbReference>
<evidence type="ECO:0000313" key="21">
    <source>
        <dbReference type="EMBL" id="AEC01600.1"/>
    </source>
</evidence>
<dbReference type="eggNOG" id="COG2217">
    <property type="taxonomic scope" value="Bacteria"/>
</dbReference>
<dbReference type="GO" id="GO:0005886">
    <property type="term" value="C:plasma membrane"/>
    <property type="evidence" value="ECO:0007669"/>
    <property type="project" value="UniProtKB-SubCell"/>
</dbReference>
<evidence type="ECO:0000256" key="15">
    <source>
        <dbReference type="ARBA" id="ARBA00023065"/>
    </source>
</evidence>
<dbReference type="Gene3D" id="3.40.1110.10">
    <property type="entry name" value="Calcium-transporting ATPase, cytoplasmic domain N"/>
    <property type="match status" value="1"/>
</dbReference>
<evidence type="ECO:0000256" key="18">
    <source>
        <dbReference type="ARBA" id="ARBA00049289"/>
    </source>
</evidence>
<dbReference type="CDD" id="cd00371">
    <property type="entry name" value="HMA"/>
    <property type="match status" value="1"/>
</dbReference>
<dbReference type="InterPro" id="IPR036412">
    <property type="entry name" value="HAD-like_sf"/>
</dbReference>
<keyword evidence="11" id="KW-0460">Magnesium</keyword>
<keyword evidence="9" id="KW-0187">Copper transport</keyword>
<dbReference type="SFLD" id="SFLDG00002">
    <property type="entry name" value="C1.7:_P-type_atpase_like"/>
    <property type="match status" value="1"/>
</dbReference>
<evidence type="ECO:0000256" key="12">
    <source>
        <dbReference type="ARBA" id="ARBA00022967"/>
    </source>
</evidence>
<feature type="transmembrane region" description="Helical" evidence="19">
    <location>
        <begin position="735"/>
        <end position="755"/>
    </location>
</feature>
<keyword evidence="16 19" id="KW-0472">Membrane</keyword>
<dbReference type="InterPro" id="IPR044492">
    <property type="entry name" value="P_typ_ATPase_HD_dom"/>
</dbReference>
<dbReference type="PROSITE" id="PS50846">
    <property type="entry name" value="HMA_2"/>
    <property type="match status" value="1"/>
</dbReference>
<dbReference type="SUPFAM" id="SSF56784">
    <property type="entry name" value="HAD-like"/>
    <property type="match status" value="1"/>
</dbReference>
<feature type="transmembrane region" description="Helical" evidence="19">
    <location>
        <begin position="196"/>
        <end position="214"/>
    </location>
</feature>
<evidence type="ECO:0000256" key="5">
    <source>
        <dbReference type="ARBA" id="ARBA00022553"/>
    </source>
</evidence>
<dbReference type="FunFam" id="2.70.150.10:FF:000002">
    <property type="entry name" value="Copper-transporting ATPase 1, putative"/>
    <property type="match status" value="1"/>
</dbReference>
<organism evidence="21 22">
    <name type="scientific">Parasphaerochaeta coccoides (strain ATCC BAA-1237 / DSM 17374 / SPN1)</name>
    <name type="common">Sphaerochaeta coccoides</name>
    <dbReference type="NCBI Taxonomy" id="760011"/>
    <lineage>
        <taxon>Bacteria</taxon>
        <taxon>Pseudomonadati</taxon>
        <taxon>Spirochaetota</taxon>
        <taxon>Spirochaetia</taxon>
        <taxon>Spirochaetales</taxon>
        <taxon>Sphaerochaetaceae</taxon>
        <taxon>Parasphaerochaeta</taxon>
    </lineage>
</organism>
<dbReference type="NCBIfam" id="TIGR01494">
    <property type="entry name" value="ATPase_P-type"/>
    <property type="match status" value="1"/>
</dbReference>
<dbReference type="InterPro" id="IPR008250">
    <property type="entry name" value="ATPase_P-typ_transduc_dom_A_sf"/>
</dbReference>
<dbReference type="Gene3D" id="3.30.70.100">
    <property type="match status" value="1"/>
</dbReference>
<evidence type="ECO:0000256" key="10">
    <source>
        <dbReference type="ARBA" id="ARBA00022840"/>
    </source>
</evidence>
<dbReference type="InterPro" id="IPR059000">
    <property type="entry name" value="ATPase_P-type_domA"/>
</dbReference>
<feature type="transmembrane region" description="Helical" evidence="19">
    <location>
        <begin position="348"/>
        <end position="370"/>
    </location>
</feature>
<evidence type="ECO:0000256" key="7">
    <source>
        <dbReference type="ARBA" id="ARBA00022723"/>
    </source>
</evidence>
<dbReference type="Pfam" id="PF00702">
    <property type="entry name" value="Hydrolase"/>
    <property type="match status" value="1"/>
</dbReference>
<keyword evidence="15" id="KW-0406">Ion transport</keyword>
<dbReference type="Proteomes" id="UP000007939">
    <property type="component" value="Chromosome"/>
</dbReference>
<dbReference type="NCBIfam" id="TIGR01511">
    <property type="entry name" value="ATPase-IB1_Cu"/>
    <property type="match status" value="1"/>
</dbReference>
<dbReference type="SUPFAM" id="SSF81665">
    <property type="entry name" value="Calcium ATPase, transmembrane domain M"/>
    <property type="match status" value="1"/>
</dbReference>
<dbReference type="GO" id="GO:0005524">
    <property type="term" value="F:ATP binding"/>
    <property type="evidence" value="ECO:0007669"/>
    <property type="project" value="UniProtKB-UniRule"/>
</dbReference>
<evidence type="ECO:0000313" key="22">
    <source>
        <dbReference type="Proteomes" id="UP000007939"/>
    </source>
</evidence>
<feature type="transmembrane region" description="Helical" evidence="19">
    <location>
        <begin position="706"/>
        <end position="729"/>
    </location>
</feature>
<keyword evidence="22" id="KW-1185">Reference proteome</keyword>
<dbReference type="Pfam" id="PF00403">
    <property type="entry name" value="HMA"/>
    <property type="match status" value="1"/>
</dbReference>
<evidence type="ECO:0000259" key="20">
    <source>
        <dbReference type="PROSITE" id="PS50846"/>
    </source>
</evidence>
<dbReference type="SUPFAM" id="SSF81653">
    <property type="entry name" value="Calcium ATPase, transduction domain A"/>
    <property type="match status" value="1"/>
</dbReference>
<comment type="similarity">
    <text evidence="2 19">Belongs to the cation transport ATPase (P-type) (TC 3.A.3) family. Type IB subfamily.</text>
</comment>
<dbReference type="PRINTS" id="PR00943">
    <property type="entry name" value="CUATPASE"/>
</dbReference>
<evidence type="ECO:0000256" key="19">
    <source>
        <dbReference type="RuleBase" id="RU362081"/>
    </source>
</evidence>
<dbReference type="HOGENOM" id="CLU_001771_11_2_12"/>
<evidence type="ECO:0000256" key="13">
    <source>
        <dbReference type="ARBA" id="ARBA00022989"/>
    </source>
</evidence>
<keyword evidence="12" id="KW-1278">Translocase</keyword>
<evidence type="ECO:0000256" key="9">
    <source>
        <dbReference type="ARBA" id="ARBA00022796"/>
    </source>
</evidence>
<evidence type="ECO:0000256" key="2">
    <source>
        <dbReference type="ARBA" id="ARBA00006024"/>
    </source>
</evidence>
<dbReference type="GO" id="GO:0016887">
    <property type="term" value="F:ATP hydrolysis activity"/>
    <property type="evidence" value="ECO:0007669"/>
    <property type="project" value="InterPro"/>
</dbReference>
<keyword evidence="7 19" id="KW-0479">Metal-binding</keyword>
<name>F4GHR2_PARC1</name>
<keyword evidence="14" id="KW-0186">Copper</keyword>
<keyword evidence="21" id="KW-0378">Hydrolase</keyword>
<dbReference type="RefSeq" id="WP_013738996.1">
    <property type="nucleotide sequence ID" value="NC_015436.1"/>
</dbReference>
<evidence type="ECO:0000256" key="11">
    <source>
        <dbReference type="ARBA" id="ARBA00022842"/>
    </source>
</evidence>
<dbReference type="GO" id="GO:0055070">
    <property type="term" value="P:copper ion homeostasis"/>
    <property type="evidence" value="ECO:0007669"/>
    <property type="project" value="TreeGrafter"/>
</dbReference>
<dbReference type="PANTHER" id="PTHR43520:SF8">
    <property type="entry name" value="P-TYPE CU(+) TRANSPORTER"/>
    <property type="match status" value="1"/>
</dbReference>
<sequence length="771" mass="81965">MKKEVVGIGGMTCAACSAAVEKALKKLPGMMAAHVNLATEKAILEYDESLVDTAKVRKAVEHAGYSLIGVSVEEEEAEKLRKEKAYRGQRLRLILAVAFTVPLLYIAMAPMLGLPVPSAITIHHAPLTNAIVQFALCLPVMFFGYTFFTKGFANLFRLNPNMDSLVAVGTSASFLFSVWNLLLIPQGGHLMVHEGLYFEGTATIITLVMFGKFLEIRSKGRTGEAVKALLSLTPPTATVVRNGIYYVISVDEVNVGDIILVKPGERLPVDGVVTDGVSSIDESMLTGESLPVEKAVGSLVYGVTINGTGALHYRATKVGADTALSQIVRMVRDAQGSRAPIARLADTVSGYFVPVVMGIALITFLLWLATGHELSFALTTAVSILVIACPCALGLATPIAIMVGTGKGATYGILFRQAAALEMLRKVDTIVFDKTGTLTRGKPQVTDVLVLDEKKYSSNRVLALGAAAELRSEHPLALAILEKAEENKLTLPDVASFEAIPGKGIVASVDSLSLRLGNARFMEETGDFPDEIREKGDAFSRDGKTPLYVADEKTVLGIIAVADMLKDESVGVVHDLKKAGIHTVMLTGDNETTAKAVAAQVGVDEVIAGVLPSRKAEEITRLMAFERPVTRKGEGKAVATHTVAMVGDGINDAPALAKAHVGIAIGTGTDVAIESADVVLVRSDMRDVLTAVRLSHATMRNIKENLFWAFFYNILGIPVAAGLLTLFGGPLLNPMLAALAMSLSSVSVVTNALRLNRFKPAKGSKAFATVK</sequence>
<dbReference type="Gene3D" id="2.70.150.10">
    <property type="entry name" value="Calcium-transporting ATPase, cytoplasmic transduction domain A"/>
    <property type="match status" value="1"/>
</dbReference>
<dbReference type="GO" id="GO:0140581">
    <property type="term" value="F:P-type monovalent copper transporter activity"/>
    <property type="evidence" value="ECO:0007669"/>
    <property type="project" value="UniProtKB-EC"/>
</dbReference>
<dbReference type="PRINTS" id="PR00119">
    <property type="entry name" value="CATATPASE"/>
</dbReference>
<dbReference type="EMBL" id="CP002659">
    <property type="protein sequence ID" value="AEC01600.1"/>
    <property type="molecule type" value="Genomic_DNA"/>
</dbReference>
<dbReference type="FunFam" id="3.40.50.1000:FF:000144">
    <property type="entry name" value="copper-transporting ATPase 1 isoform X2"/>
    <property type="match status" value="1"/>
</dbReference>
<dbReference type="Pfam" id="PF00122">
    <property type="entry name" value="E1-E2_ATPase"/>
    <property type="match status" value="1"/>
</dbReference>
<dbReference type="InterPro" id="IPR027256">
    <property type="entry name" value="P-typ_ATPase_IB"/>
</dbReference>
<dbReference type="Gene3D" id="3.40.50.1000">
    <property type="entry name" value="HAD superfamily/HAD-like"/>
    <property type="match status" value="1"/>
</dbReference>
<dbReference type="InterPro" id="IPR018303">
    <property type="entry name" value="ATPase_P-typ_P_site"/>
</dbReference>
<keyword evidence="3" id="KW-0813">Transport</keyword>
<comment type="subcellular location">
    <subcellularLocation>
        <location evidence="1">Cell membrane</location>
        <topology evidence="1">Multi-pass membrane protein</topology>
    </subcellularLocation>
</comment>
<evidence type="ECO:0000256" key="16">
    <source>
        <dbReference type="ARBA" id="ARBA00023136"/>
    </source>
</evidence>
<evidence type="ECO:0000256" key="14">
    <source>
        <dbReference type="ARBA" id="ARBA00023008"/>
    </source>
</evidence>
<keyword evidence="5" id="KW-0597">Phosphoprotein</keyword>
<keyword evidence="6 19" id="KW-0812">Transmembrane</keyword>
<reference evidence="22" key="1">
    <citation type="submission" date="2011-04" db="EMBL/GenBank/DDBJ databases">
        <title>The complete genome of Spirochaeta coccoides DSM 17374.</title>
        <authorList>
            <person name="Lucas S."/>
            <person name="Copeland A."/>
            <person name="Lapidus A."/>
            <person name="Bruce D."/>
            <person name="Goodwin L."/>
            <person name="Pitluck S."/>
            <person name="Peters L."/>
            <person name="Kyrpides N."/>
            <person name="Mavromatis K."/>
            <person name="Pagani I."/>
            <person name="Ivanova N."/>
            <person name="Ovchinnikova G."/>
            <person name="Lu M."/>
            <person name="Detter J.C."/>
            <person name="Tapia R."/>
            <person name="Han C."/>
            <person name="Land M."/>
            <person name="Hauser L."/>
            <person name="Markowitz V."/>
            <person name="Cheng J.-F."/>
            <person name="Hugenholtz P."/>
            <person name="Woyke T."/>
            <person name="Wu D."/>
            <person name="Spring S."/>
            <person name="Schroeder M."/>
            <person name="Brambilla E."/>
            <person name="Klenk H.-P."/>
            <person name="Eisen J.A."/>
        </authorList>
    </citation>
    <scope>NUCLEOTIDE SEQUENCE [LARGE SCALE GENOMIC DNA]</scope>
    <source>
        <strain evidence="22">ATCC BAA-1237 / DSM 17374 / SPN1</strain>
    </source>
</reference>
<protein>
    <submittedName>
        <fullName evidence="21">Heavy metal translocating P-type ATPase</fullName>
        <ecNumber evidence="21">3.6.3.4</ecNumber>
    </submittedName>
</protein>
<feature type="transmembrane region" description="Helical" evidence="19">
    <location>
        <begin position="165"/>
        <end position="184"/>
    </location>
</feature>
<accession>F4GHR2</accession>
<dbReference type="CDD" id="cd02094">
    <property type="entry name" value="P-type_ATPase_Cu-like"/>
    <property type="match status" value="1"/>
</dbReference>
<dbReference type="GO" id="GO:0043682">
    <property type="term" value="F:P-type divalent copper transporter activity"/>
    <property type="evidence" value="ECO:0007669"/>
    <property type="project" value="UniProtKB-EC"/>
</dbReference>
<dbReference type="InterPro" id="IPR023299">
    <property type="entry name" value="ATPase_P-typ_cyto_dom_N"/>
</dbReference>
<dbReference type="GO" id="GO:0005507">
    <property type="term" value="F:copper ion binding"/>
    <property type="evidence" value="ECO:0007669"/>
    <property type="project" value="TreeGrafter"/>
</dbReference>
<gene>
    <name evidence="21" type="ordered locus">Spico_0371</name>
</gene>
<dbReference type="NCBIfam" id="TIGR01525">
    <property type="entry name" value="ATPase-IB_hvy"/>
    <property type="match status" value="1"/>
</dbReference>
<dbReference type="InterPro" id="IPR017969">
    <property type="entry name" value="Heavy-metal-associated_CS"/>
</dbReference>
<keyword evidence="13 19" id="KW-1133">Transmembrane helix</keyword>
<evidence type="ECO:0000256" key="6">
    <source>
        <dbReference type="ARBA" id="ARBA00022692"/>
    </source>
</evidence>
<keyword evidence="10 19" id="KW-0067">ATP-binding</keyword>
<keyword evidence="8 19" id="KW-0547">Nucleotide-binding</keyword>
<feature type="transmembrane region" description="Helical" evidence="19">
    <location>
        <begin position="131"/>
        <end position="153"/>
    </location>
</feature>
<dbReference type="PROSITE" id="PS00154">
    <property type="entry name" value="ATPASE_E1_E2"/>
    <property type="match status" value="1"/>
</dbReference>
<dbReference type="InterPro" id="IPR023214">
    <property type="entry name" value="HAD_sf"/>
</dbReference>
<feature type="transmembrane region" description="Helical" evidence="19">
    <location>
        <begin position="91"/>
        <end position="111"/>
    </location>
</feature>
<dbReference type="InterPro" id="IPR006121">
    <property type="entry name" value="HMA_dom"/>
</dbReference>
<evidence type="ECO:0000256" key="1">
    <source>
        <dbReference type="ARBA" id="ARBA00004651"/>
    </source>
</evidence>
<feature type="domain" description="HMA" evidence="20">
    <location>
        <begin position="2"/>
        <end position="68"/>
    </location>
</feature>
<proteinExistence type="inferred from homology"/>